<sequence length="123" mass="13856">MIRAMPTWHIKLLLPAYKKPCLTRHPKTFLFTVSMLNMRRQIPTHLLLVWLLLAASQYHHHTTYVQAIESVQFKLNTAQPASGSGSLGSRTRYGLPTKVSGRNIHKTPSGPNPVGNHRPPSKQ</sequence>
<dbReference type="EMBL" id="SMOL01000242">
    <property type="protein sequence ID" value="KAB2621104.1"/>
    <property type="molecule type" value="Genomic_DNA"/>
</dbReference>
<proteinExistence type="predicted"/>
<protein>
    <recommendedName>
        <fullName evidence="4">CLAVATA3/ESR (CLE)-related protein 46</fullName>
    </recommendedName>
</protein>
<evidence type="ECO:0008006" key="4">
    <source>
        <dbReference type="Google" id="ProtNLM"/>
    </source>
</evidence>
<evidence type="ECO:0000256" key="1">
    <source>
        <dbReference type="SAM" id="MobiDB-lite"/>
    </source>
</evidence>
<reference evidence="2 3" key="2">
    <citation type="submission" date="2019-11" db="EMBL/GenBank/DDBJ databases">
        <title>A de novo genome assembly of a pear dwarfing rootstock.</title>
        <authorList>
            <person name="Wang F."/>
            <person name="Wang J."/>
            <person name="Li S."/>
            <person name="Zhang Y."/>
            <person name="Fang M."/>
            <person name="Ma L."/>
            <person name="Zhao Y."/>
            <person name="Jiang S."/>
        </authorList>
    </citation>
    <scope>NUCLEOTIDE SEQUENCE [LARGE SCALE GENOMIC DNA]</scope>
    <source>
        <strain evidence="2">S2</strain>
        <tissue evidence="2">Leaf</tissue>
    </source>
</reference>
<dbReference type="OrthoDB" id="912098at2759"/>
<keyword evidence="3" id="KW-1185">Reference proteome</keyword>
<evidence type="ECO:0000313" key="2">
    <source>
        <dbReference type="EMBL" id="KAB2621104.1"/>
    </source>
</evidence>
<dbReference type="AlphaFoldDB" id="A0A5N5HD91"/>
<reference evidence="2 3" key="1">
    <citation type="submission" date="2019-09" db="EMBL/GenBank/DDBJ databases">
        <authorList>
            <person name="Ou C."/>
        </authorList>
    </citation>
    <scope>NUCLEOTIDE SEQUENCE [LARGE SCALE GENOMIC DNA]</scope>
    <source>
        <strain evidence="2">S2</strain>
        <tissue evidence="2">Leaf</tissue>
    </source>
</reference>
<dbReference type="Proteomes" id="UP000327157">
    <property type="component" value="Unassembled WGS sequence"/>
</dbReference>
<name>A0A5N5HD91_9ROSA</name>
<gene>
    <name evidence="2" type="ORF">D8674_040331</name>
</gene>
<accession>A0A5N5HD91</accession>
<evidence type="ECO:0000313" key="3">
    <source>
        <dbReference type="Proteomes" id="UP000327157"/>
    </source>
</evidence>
<feature type="region of interest" description="Disordered" evidence="1">
    <location>
        <begin position="79"/>
        <end position="123"/>
    </location>
</feature>
<feature type="compositionally biased region" description="Polar residues" evidence="1">
    <location>
        <begin position="79"/>
        <end position="89"/>
    </location>
</feature>
<organism evidence="2 3">
    <name type="scientific">Pyrus ussuriensis x Pyrus communis</name>
    <dbReference type="NCBI Taxonomy" id="2448454"/>
    <lineage>
        <taxon>Eukaryota</taxon>
        <taxon>Viridiplantae</taxon>
        <taxon>Streptophyta</taxon>
        <taxon>Embryophyta</taxon>
        <taxon>Tracheophyta</taxon>
        <taxon>Spermatophyta</taxon>
        <taxon>Magnoliopsida</taxon>
        <taxon>eudicotyledons</taxon>
        <taxon>Gunneridae</taxon>
        <taxon>Pentapetalae</taxon>
        <taxon>rosids</taxon>
        <taxon>fabids</taxon>
        <taxon>Rosales</taxon>
        <taxon>Rosaceae</taxon>
        <taxon>Amygdaloideae</taxon>
        <taxon>Maleae</taxon>
        <taxon>Pyrus</taxon>
    </lineage>
</organism>
<comment type="caution">
    <text evidence="2">The sequence shown here is derived from an EMBL/GenBank/DDBJ whole genome shotgun (WGS) entry which is preliminary data.</text>
</comment>